<dbReference type="InterPro" id="IPR045851">
    <property type="entry name" value="AMP-bd_C_sf"/>
</dbReference>
<feature type="domain" description="AMP-dependent synthetase/ligase" evidence="3">
    <location>
        <begin position="30"/>
        <end position="421"/>
    </location>
</feature>
<keyword evidence="6" id="KW-1185">Reference proteome</keyword>
<dbReference type="Proteomes" id="UP001606099">
    <property type="component" value="Unassembled WGS sequence"/>
</dbReference>
<dbReference type="Pfam" id="PF00501">
    <property type="entry name" value="AMP-binding"/>
    <property type="match status" value="1"/>
</dbReference>
<dbReference type="InterPro" id="IPR020845">
    <property type="entry name" value="AMP-binding_CS"/>
</dbReference>
<dbReference type="CDD" id="cd04433">
    <property type="entry name" value="AFD_class_I"/>
    <property type="match status" value="1"/>
</dbReference>
<dbReference type="Pfam" id="PF13193">
    <property type="entry name" value="AMP-binding_C"/>
    <property type="match status" value="1"/>
</dbReference>
<evidence type="ECO:0000256" key="1">
    <source>
        <dbReference type="ARBA" id="ARBA00006432"/>
    </source>
</evidence>
<evidence type="ECO:0000313" key="6">
    <source>
        <dbReference type="Proteomes" id="UP001606099"/>
    </source>
</evidence>
<comment type="similarity">
    <text evidence="1">Belongs to the ATP-dependent AMP-binding enzyme family.</text>
</comment>
<accession>A0ABW7FT87</accession>
<dbReference type="RefSeq" id="WP_394458962.1">
    <property type="nucleotide sequence ID" value="NZ_JBIGHZ010000002.1"/>
</dbReference>
<comment type="caution">
    <text evidence="5">The sequence shown here is derived from an EMBL/GenBank/DDBJ whole genome shotgun (WGS) entry which is preliminary data.</text>
</comment>
<dbReference type="Gene3D" id="3.40.50.12780">
    <property type="entry name" value="N-terminal domain of ligase-like"/>
    <property type="match status" value="1"/>
</dbReference>
<dbReference type="InterPro" id="IPR025110">
    <property type="entry name" value="AMP-bd_C"/>
</dbReference>
<dbReference type="Gene3D" id="3.30.300.30">
    <property type="match status" value="1"/>
</dbReference>
<dbReference type="InterPro" id="IPR042099">
    <property type="entry name" value="ANL_N_sf"/>
</dbReference>
<keyword evidence="2" id="KW-0436">Ligase</keyword>
<dbReference type="PANTHER" id="PTHR43201:SF5">
    <property type="entry name" value="MEDIUM-CHAIN ACYL-COA LIGASE ACSF2, MITOCHONDRIAL"/>
    <property type="match status" value="1"/>
</dbReference>
<evidence type="ECO:0000259" key="3">
    <source>
        <dbReference type="Pfam" id="PF00501"/>
    </source>
</evidence>
<protein>
    <submittedName>
        <fullName evidence="5">Class I adenylate-forming enzyme family protein</fullName>
    </submittedName>
</protein>
<dbReference type="PANTHER" id="PTHR43201">
    <property type="entry name" value="ACYL-COA SYNTHETASE"/>
    <property type="match status" value="1"/>
</dbReference>
<dbReference type="EMBL" id="JBIGHZ010000002">
    <property type="protein sequence ID" value="MFG6447539.1"/>
    <property type="molecule type" value="Genomic_DNA"/>
</dbReference>
<dbReference type="InterPro" id="IPR000873">
    <property type="entry name" value="AMP-dep_synth/lig_dom"/>
</dbReference>
<dbReference type="PROSITE" id="PS00455">
    <property type="entry name" value="AMP_BINDING"/>
    <property type="match status" value="1"/>
</dbReference>
<proteinExistence type="inferred from homology"/>
<reference evidence="5 6" key="1">
    <citation type="submission" date="2024-08" db="EMBL/GenBank/DDBJ databases">
        <authorList>
            <person name="Lu H."/>
        </authorList>
    </citation>
    <scope>NUCLEOTIDE SEQUENCE [LARGE SCALE GENOMIC DNA]</scope>
    <source>
        <strain evidence="5 6">BYS180W</strain>
    </source>
</reference>
<evidence type="ECO:0000259" key="4">
    <source>
        <dbReference type="Pfam" id="PF13193"/>
    </source>
</evidence>
<organism evidence="5 6">
    <name type="scientific">Roseateles rivi</name>
    <dbReference type="NCBI Taxonomy" id="3299028"/>
    <lineage>
        <taxon>Bacteria</taxon>
        <taxon>Pseudomonadati</taxon>
        <taxon>Pseudomonadota</taxon>
        <taxon>Betaproteobacteria</taxon>
        <taxon>Burkholderiales</taxon>
        <taxon>Sphaerotilaceae</taxon>
        <taxon>Roseateles</taxon>
    </lineage>
</organism>
<sequence length="566" mass="62017">MILCPSERIAEMVGAGHWSNRTLWDMFIANVERMPEDEAVVDPPNLAAIADMAPRRLSWRLLFAEVERLAALLHRAGLRRDDIVVVQLPNCSAQVATYLACHRLGVVISPLPAVYREHEVSHALQVCNASTVITAARISKHGHAAMMAALPDVKQLLAFGVELPAAAVSLEAQDVSAEEYAAMRVQAAAIGLSANDVVTICWTSGTESRPKGVPRSSNEWYWQSKGTVDAAGMAPGKRFLNPFPLVNMGGLSGGFVGWLLKGMTLILHHPFDLMVFLQQLREERVDYTLAPPTILTRLLQQEALLEGIDFKRLSRIGSGSAPLSPWMIDTYRQRYGVEIQNYFGSNEGAGLCGSEADIPDSHERATLFPRPGAPDRGPWVTGINNLVRTRLVAVGDEREITEPGEVGELRIAGPTVFSGYYAAGPELNARAFDEQGYFRTGDLFEIASTRQHLRFVGRLKDLVVRGGMKISAEEVEGLLATHADIQEVAIVGVPHAELGEVLCACVAPKPGSSLTLESLATFLREEKKVAPFKLPERLMVLDSLPRNPVGKVLKRELRQMFREPQA</sequence>
<name>A0ABW7FT87_9BURK</name>
<dbReference type="SUPFAM" id="SSF56801">
    <property type="entry name" value="Acetyl-CoA synthetase-like"/>
    <property type="match status" value="1"/>
</dbReference>
<gene>
    <name evidence="5" type="ORF">ACG0Z6_04705</name>
</gene>
<evidence type="ECO:0000256" key="2">
    <source>
        <dbReference type="ARBA" id="ARBA00022598"/>
    </source>
</evidence>
<feature type="domain" description="AMP-binding enzyme C-terminal" evidence="4">
    <location>
        <begin position="474"/>
        <end position="551"/>
    </location>
</feature>
<evidence type="ECO:0000313" key="5">
    <source>
        <dbReference type="EMBL" id="MFG6447539.1"/>
    </source>
</evidence>